<dbReference type="PROSITE" id="PS51462">
    <property type="entry name" value="NUDIX"/>
    <property type="match status" value="1"/>
</dbReference>
<keyword evidence="5" id="KW-0460">Magnesium</keyword>
<evidence type="ECO:0000256" key="4">
    <source>
        <dbReference type="ARBA" id="ARBA00022801"/>
    </source>
</evidence>
<feature type="domain" description="Nudix hydrolase" evidence="7">
    <location>
        <begin position="35"/>
        <end position="168"/>
    </location>
</feature>
<dbReference type="SUPFAM" id="SSF55811">
    <property type="entry name" value="Nudix"/>
    <property type="match status" value="1"/>
</dbReference>
<reference evidence="8 9" key="1">
    <citation type="journal article" date="2011" name="EMBO J.">
        <title>Structural diversity of bacterial flagellar motors.</title>
        <authorList>
            <person name="Chen S."/>
            <person name="Beeby M."/>
            <person name="Murphy G.E."/>
            <person name="Leadbetter J.R."/>
            <person name="Hendrixson D.R."/>
            <person name="Briegel A."/>
            <person name="Li Z."/>
            <person name="Shi J."/>
            <person name="Tocheva E.I."/>
            <person name="Muller A."/>
            <person name="Dobro M.J."/>
            <person name="Jensen G.J."/>
        </authorList>
    </citation>
    <scope>NUCLEOTIDE SEQUENCE [LARGE SCALE GENOMIC DNA]</scope>
    <source>
        <strain evidence="8 9">DSM 6540</strain>
    </source>
</reference>
<dbReference type="RefSeq" id="WP_004095295.1">
    <property type="nucleotide sequence ID" value="NZ_AFGF01000084.1"/>
</dbReference>
<dbReference type="InterPro" id="IPR000086">
    <property type="entry name" value="NUDIX_hydrolase_dom"/>
</dbReference>
<keyword evidence="3" id="KW-0479">Metal-binding</keyword>
<dbReference type="Pfam" id="PF00293">
    <property type="entry name" value="NUDIX"/>
    <property type="match status" value="1"/>
</dbReference>
<dbReference type="GO" id="GO:0046872">
    <property type="term" value="F:metal ion binding"/>
    <property type="evidence" value="ECO:0007669"/>
    <property type="project" value="UniProtKB-KW"/>
</dbReference>
<dbReference type="PANTHER" id="PTHR12992:SF11">
    <property type="entry name" value="MITOCHONDRIAL COENZYME A DIPHOSPHATASE NUDT8"/>
    <property type="match status" value="1"/>
</dbReference>
<comment type="caution">
    <text evidence="8">The sequence shown here is derived from an EMBL/GenBank/DDBJ whole genome shotgun (WGS) entry which is preliminary data.</text>
</comment>
<accession>F7NJ75</accession>
<evidence type="ECO:0000256" key="1">
    <source>
        <dbReference type="ARBA" id="ARBA00001936"/>
    </source>
</evidence>
<gene>
    <name evidence="8" type="ORF">ALO_10584</name>
</gene>
<keyword evidence="6" id="KW-0464">Manganese</keyword>
<dbReference type="CDD" id="cd03426">
    <property type="entry name" value="NUDIX_CoAse_Nudt7"/>
    <property type="match status" value="1"/>
</dbReference>
<proteinExistence type="predicted"/>
<evidence type="ECO:0000313" key="9">
    <source>
        <dbReference type="Proteomes" id="UP000003240"/>
    </source>
</evidence>
<dbReference type="PANTHER" id="PTHR12992">
    <property type="entry name" value="NUDIX HYDROLASE"/>
    <property type="match status" value="1"/>
</dbReference>
<keyword evidence="4 8" id="KW-0378">Hydrolase</keyword>
<sequence length="221" mass="25059">MDPVIHINGQKKAASRALRQALNQQPATIDNPEDYLTSAVLLPLLEVQGETCILFEIRSAELARQPGEICFPGGRIEAVDPSPAAAALRETSEELGIGQDTIEFLGPMNYLISPIGVILYPFVGYLRQPEDVCPNPREVARTFTVPLNYLLNHRPVIGQMELASRPLPDFPLYLLDRYSNGWKRRTQYPVWFYQYEDQVIWGLTARILYSFLEKIRLLGDL</sequence>
<evidence type="ECO:0000256" key="3">
    <source>
        <dbReference type="ARBA" id="ARBA00022723"/>
    </source>
</evidence>
<evidence type="ECO:0000259" key="7">
    <source>
        <dbReference type="PROSITE" id="PS51462"/>
    </source>
</evidence>
<dbReference type="InterPro" id="IPR045121">
    <property type="entry name" value="CoAse"/>
</dbReference>
<name>F7NJ75_9FIRM</name>
<evidence type="ECO:0000256" key="6">
    <source>
        <dbReference type="ARBA" id="ARBA00023211"/>
    </source>
</evidence>
<dbReference type="InterPro" id="IPR015797">
    <property type="entry name" value="NUDIX_hydrolase-like_dom_sf"/>
</dbReference>
<comment type="cofactor">
    <cofactor evidence="1">
        <name>Mn(2+)</name>
        <dbReference type="ChEBI" id="CHEBI:29035"/>
    </cofactor>
</comment>
<dbReference type="AlphaFoldDB" id="F7NJ75"/>
<protein>
    <submittedName>
        <fullName evidence="8">NUDIX hydrolase</fullName>
    </submittedName>
</protein>
<dbReference type="GO" id="GO:0010945">
    <property type="term" value="F:coenzyme A diphosphatase activity"/>
    <property type="evidence" value="ECO:0007669"/>
    <property type="project" value="InterPro"/>
</dbReference>
<evidence type="ECO:0000256" key="2">
    <source>
        <dbReference type="ARBA" id="ARBA00001946"/>
    </source>
</evidence>
<dbReference type="eggNOG" id="COG0494">
    <property type="taxonomic scope" value="Bacteria"/>
</dbReference>
<dbReference type="STRING" id="1009370.ALO_10584"/>
<dbReference type="Proteomes" id="UP000003240">
    <property type="component" value="Unassembled WGS sequence"/>
</dbReference>
<organism evidence="8 9">
    <name type="scientific">Acetonema longum DSM 6540</name>
    <dbReference type="NCBI Taxonomy" id="1009370"/>
    <lineage>
        <taxon>Bacteria</taxon>
        <taxon>Bacillati</taxon>
        <taxon>Bacillota</taxon>
        <taxon>Negativicutes</taxon>
        <taxon>Acetonemataceae</taxon>
        <taxon>Acetonema</taxon>
    </lineage>
</organism>
<dbReference type="EMBL" id="AFGF01000084">
    <property type="protein sequence ID" value="EGO63902.1"/>
    <property type="molecule type" value="Genomic_DNA"/>
</dbReference>
<comment type="cofactor">
    <cofactor evidence="2">
        <name>Mg(2+)</name>
        <dbReference type="ChEBI" id="CHEBI:18420"/>
    </cofactor>
</comment>
<evidence type="ECO:0000256" key="5">
    <source>
        <dbReference type="ARBA" id="ARBA00022842"/>
    </source>
</evidence>
<keyword evidence="9" id="KW-1185">Reference proteome</keyword>
<dbReference type="Gene3D" id="3.90.79.10">
    <property type="entry name" value="Nucleoside Triphosphate Pyrophosphohydrolase"/>
    <property type="match status" value="1"/>
</dbReference>
<evidence type="ECO:0000313" key="8">
    <source>
        <dbReference type="EMBL" id="EGO63902.1"/>
    </source>
</evidence>
<dbReference type="OrthoDB" id="9802805at2"/>